<dbReference type="InterPro" id="IPR000571">
    <property type="entry name" value="Znf_CCCH"/>
</dbReference>
<keyword evidence="6" id="KW-1185">Reference proteome</keyword>
<name>A0A550CTW7_9AGAR</name>
<accession>A0A550CTW7</accession>
<dbReference type="Proteomes" id="UP000320762">
    <property type="component" value="Unassembled WGS sequence"/>
</dbReference>
<dbReference type="PANTHER" id="PTHR37543">
    <property type="entry name" value="CCCH ZINC FINGER DNA BINDING PROTEIN (AFU_ORTHOLOGUE AFUA_5G12760)"/>
    <property type="match status" value="1"/>
</dbReference>
<evidence type="ECO:0000256" key="3">
    <source>
        <dbReference type="SAM" id="MobiDB-lite"/>
    </source>
</evidence>
<feature type="domain" description="C3H1-type" evidence="4">
    <location>
        <begin position="409"/>
        <end position="438"/>
    </location>
</feature>
<proteinExistence type="predicted"/>
<keyword evidence="2" id="KW-0175">Coiled coil</keyword>
<evidence type="ECO:0000313" key="6">
    <source>
        <dbReference type="Proteomes" id="UP000320762"/>
    </source>
</evidence>
<evidence type="ECO:0000313" key="5">
    <source>
        <dbReference type="EMBL" id="TRM68231.1"/>
    </source>
</evidence>
<gene>
    <name evidence="5" type="ORF">BD626DRAFT_481139</name>
</gene>
<dbReference type="GO" id="GO:0008270">
    <property type="term" value="F:zinc ion binding"/>
    <property type="evidence" value="ECO:0007669"/>
    <property type="project" value="UniProtKB-KW"/>
</dbReference>
<dbReference type="AlphaFoldDB" id="A0A550CTW7"/>
<dbReference type="PANTHER" id="PTHR37543:SF1">
    <property type="entry name" value="CCCH ZINC FINGER DNA BINDING PROTEIN (AFU_ORTHOLOGUE AFUA_5G12760)"/>
    <property type="match status" value="1"/>
</dbReference>
<feature type="zinc finger region" description="C3H1-type" evidence="1">
    <location>
        <begin position="409"/>
        <end position="438"/>
    </location>
</feature>
<protein>
    <recommendedName>
        <fullName evidence="4">C3H1-type domain-containing protein</fullName>
    </recommendedName>
</protein>
<organism evidence="5 6">
    <name type="scientific">Schizophyllum amplum</name>
    <dbReference type="NCBI Taxonomy" id="97359"/>
    <lineage>
        <taxon>Eukaryota</taxon>
        <taxon>Fungi</taxon>
        <taxon>Dikarya</taxon>
        <taxon>Basidiomycota</taxon>
        <taxon>Agaricomycotina</taxon>
        <taxon>Agaricomycetes</taxon>
        <taxon>Agaricomycetidae</taxon>
        <taxon>Agaricales</taxon>
        <taxon>Schizophyllaceae</taxon>
        <taxon>Schizophyllum</taxon>
    </lineage>
</organism>
<dbReference type="OrthoDB" id="2270193at2759"/>
<dbReference type="PROSITE" id="PS50103">
    <property type="entry name" value="ZF_C3H1"/>
    <property type="match status" value="1"/>
</dbReference>
<dbReference type="Pfam" id="PF25540">
    <property type="entry name" value="DUF7923"/>
    <property type="match status" value="1"/>
</dbReference>
<reference evidence="5 6" key="1">
    <citation type="journal article" date="2019" name="New Phytol.">
        <title>Comparative genomics reveals unique wood-decay strategies and fruiting body development in the Schizophyllaceae.</title>
        <authorList>
            <person name="Almasi E."/>
            <person name="Sahu N."/>
            <person name="Krizsan K."/>
            <person name="Balint B."/>
            <person name="Kovacs G.M."/>
            <person name="Kiss B."/>
            <person name="Cseklye J."/>
            <person name="Drula E."/>
            <person name="Henrissat B."/>
            <person name="Nagy I."/>
            <person name="Chovatia M."/>
            <person name="Adam C."/>
            <person name="LaButti K."/>
            <person name="Lipzen A."/>
            <person name="Riley R."/>
            <person name="Grigoriev I.V."/>
            <person name="Nagy L.G."/>
        </authorList>
    </citation>
    <scope>NUCLEOTIDE SEQUENCE [LARGE SCALE GENOMIC DNA]</scope>
    <source>
        <strain evidence="5 6">NL-1724</strain>
    </source>
</reference>
<keyword evidence="1" id="KW-0479">Metal-binding</keyword>
<feature type="coiled-coil region" evidence="2">
    <location>
        <begin position="67"/>
        <end position="94"/>
    </location>
</feature>
<evidence type="ECO:0000256" key="1">
    <source>
        <dbReference type="PROSITE-ProRule" id="PRU00723"/>
    </source>
</evidence>
<dbReference type="InterPro" id="IPR057683">
    <property type="entry name" value="DUF7923"/>
</dbReference>
<comment type="caution">
    <text evidence="5">The sequence shown here is derived from an EMBL/GenBank/DDBJ whole genome shotgun (WGS) entry which is preliminary data.</text>
</comment>
<evidence type="ECO:0000259" key="4">
    <source>
        <dbReference type="PROSITE" id="PS50103"/>
    </source>
</evidence>
<feature type="region of interest" description="Disordered" evidence="3">
    <location>
        <begin position="380"/>
        <end position="409"/>
    </location>
</feature>
<evidence type="ECO:0000256" key="2">
    <source>
        <dbReference type="SAM" id="Coils"/>
    </source>
</evidence>
<sequence>MAEAVPLSSADKFELLIRPLRDEFNKFDQAFTARDEEKSSLRRERDLYKHAYDHAISAGSNTTRRAQEEAEAQRDKALKSLHDVKRELVEMKRAVAINSRCSQPKGQRVIVLLDGDGAIFNDDMIVQGQDGGHEAAWRLLESITSHLEDTVGPAAYTVWVYMFLNKSGLAEILRRAGVVKVKAELESFILGFNQSGKRIMMHDVGSTKEAADTKIKVLLEDEASMPQTVRIYFGGCHDNGYVDTLRSLITAGHKEKLVLLRGYSDMATEIARLGLPDHSVPGLFRGSKIVVPKSLTFHVAAEVKSASVTTVASPSHEASIGMIGASATVTPPPPASPETAFKLLQPAVQDTTWEPEELWQAYDEEAFTVEESWVPVGRERSASSASSAAQTKRLGIQHRKLDPSKPPWKNDPPPCNNFYLLSYCTHAATECKYSHYYDITAEDEEAMRKYLKSVPCAEVRPGEKCAMGKECIYGHFCPKGSTCPYFARGRCNFGGSDMHKTQRKKLK</sequence>
<dbReference type="EMBL" id="VDMD01000002">
    <property type="protein sequence ID" value="TRM68231.1"/>
    <property type="molecule type" value="Genomic_DNA"/>
</dbReference>
<keyword evidence="1" id="KW-0862">Zinc</keyword>
<keyword evidence="1" id="KW-0863">Zinc-finger</keyword>